<name>A0AAX4P7M5_9CHLO</name>
<organism evidence="4 5">
    <name type="scientific">Chloropicon roscoffensis</name>
    <dbReference type="NCBI Taxonomy" id="1461544"/>
    <lineage>
        <taxon>Eukaryota</taxon>
        <taxon>Viridiplantae</taxon>
        <taxon>Chlorophyta</taxon>
        <taxon>Chloropicophyceae</taxon>
        <taxon>Chloropicales</taxon>
        <taxon>Chloropicaceae</taxon>
        <taxon>Chloropicon</taxon>
    </lineage>
</organism>
<dbReference type="SUPFAM" id="SSF82153">
    <property type="entry name" value="FAS1 domain"/>
    <property type="match status" value="1"/>
</dbReference>
<dbReference type="InterPro" id="IPR000782">
    <property type="entry name" value="FAS1_domain"/>
</dbReference>
<keyword evidence="5" id="KW-1185">Reference proteome</keyword>
<evidence type="ECO:0000256" key="2">
    <source>
        <dbReference type="SAM" id="SignalP"/>
    </source>
</evidence>
<evidence type="ECO:0000256" key="1">
    <source>
        <dbReference type="SAM" id="MobiDB-lite"/>
    </source>
</evidence>
<keyword evidence="2" id="KW-0732">Signal</keyword>
<evidence type="ECO:0000313" key="5">
    <source>
        <dbReference type="Proteomes" id="UP001472866"/>
    </source>
</evidence>
<protein>
    <recommendedName>
        <fullName evidence="3">FAS1 domain-containing protein</fullName>
    </recommendedName>
</protein>
<feature type="signal peptide" evidence="2">
    <location>
        <begin position="1"/>
        <end position="26"/>
    </location>
</feature>
<gene>
    <name evidence="4" type="ORF">HKI87_05g36540</name>
</gene>
<feature type="chain" id="PRO_5043814048" description="FAS1 domain-containing protein" evidence="2">
    <location>
        <begin position="27"/>
        <end position="466"/>
    </location>
</feature>
<dbReference type="EMBL" id="CP151505">
    <property type="protein sequence ID" value="WZN62118.1"/>
    <property type="molecule type" value="Genomic_DNA"/>
</dbReference>
<dbReference type="AlphaFoldDB" id="A0AAX4P7M5"/>
<feature type="compositionally biased region" description="Low complexity" evidence="1">
    <location>
        <begin position="283"/>
        <end position="293"/>
    </location>
</feature>
<evidence type="ECO:0000313" key="4">
    <source>
        <dbReference type="EMBL" id="WZN62118.1"/>
    </source>
</evidence>
<dbReference type="Pfam" id="PF02469">
    <property type="entry name" value="Fasciclin"/>
    <property type="match status" value="1"/>
</dbReference>
<accession>A0AAX4P7M5</accession>
<dbReference type="Proteomes" id="UP001472866">
    <property type="component" value="Chromosome 05"/>
</dbReference>
<feature type="domain" description="FAS1" evidence="3">
    <location>
        <begin position="125"/>
        <end position="269"/>
    </location>
</feature>
<reference evidence="4 5" key="1">
    <citation type="submission" date="2024-03" db="EMBL/GenBank/DDBJ databases">
        <title>Complete genome sequence of the green alga Chloropicon roscoffensis RCC1871.</title>
        <authorList>
            <person name="Lemieux C."/>
            <person name="Pombert J.-F."/>
            <person name="Otis C."/>
            <person name="Turmel M."/>
        </authorList>
    </citation>
    <scope>NUCLEOTIDE SEQUENCE [LARGE SCALE GENOMIC DNA]</scope>
    <source>
        <strain evidence="4 5">RCC1871</strain>
    </source>
</reference>
<sequence>MSRLPAAVTVALAAAVVLMSPGSSKADEGPIVTGFTSEEDLLQLFQLSASENPEIYVDVPLESTASFLNLTRGEATLASFLDVGPASPTDAITADTLASCDPEDSVLGSLERGAGDLDGLDFGLTLSALKSTGISSMLDATKAPEGGDFMAYALVAPTDSAWVKLKQRLEESPSSAEELLPLQQLLLYNVYGETNQTVFNAVASLVDGTFLSGAPYEFFLNVPIDMIDGNTTVLSTTAGSDLELNGSPIVAAVRACNGIVLAVDDVLLPGAAVEQFMGRPEEAAGGAEAFGSSEGKGDGCGDTVPPSPPLGKDWTCKDQLYWGKCQQYWMWDGDYCRETCGYCGQDSFPYAQAAEQEEERREEEEGESGYVDPCSCTKDGISGGVSTGVSGCATMTASQLAGMAYASSVSDSSASINIGREFGSRFDGYLPRGTPEFNYCYVVSPSECRQYTEPSPFFEGARWKFC</sequence>
<dbReference type="Gene3D" id="2.30.180.10">
    <property type="entry name" value="FAS1 domain"/>
    <property type="match status" value="1"/>
</dbReference>
<proteinExistence type="predicted"/>
<evidence type="ECO:0000259" key="3">
    <source>
        <dbReference type="Pfam" id="PF02469"/>
    </source>
</evidence>
<feature type="region of interest" description="Disordered" evidence="1">
    <location>
        <begin position="283"/>
        <end position="304"/>
    </location>
</feature>
<dbReference type="InterPro" id="IPR036378">
    <property type="entry name" value="FAS1_dom_sf"/>
</dbReference>